<accession>A0ABP8CXA6</accession>
<evidence type="ECO:0000313" key="2">
    <source>
        <dbReference type="EMBL" id="GAA4244529.1"/>
    </source>
</evidence>
<keyword evidence="1" id="KW-0472">Membrane</keyword>
<dbReference type="RefSeq" id="WP_334470804.1">
    <property type="nucleotide sequence ID" value="NZ_BAABCB010000020.1"/>
</dbReference>
<proteinExistence type="predicted"/>
<keyword evidence="1" id="KW-0812">Transmembrane</keyword>
<reference evidence="3" key="1">
    <citation type="journal article" date="2019" name="Int. J. Syst. Evol. Microbiol.">
        <title>The Global Catalogue of Microorganisms (GCM) 10K type strain sequencing project: providing services to taxonomists for standard genome sequencing and annotation.</title>
        <authorList>
            <consortium name="The Broad Institute Genomics Platform"/>
            <consortium name="The Broad Institute Genome Sequencing Center for Infectious Disease"/>
            <person name="Wu L."/>
            <person name="Ma J."/>
        </authorList>
    </citation>
    <scope>NUCLEOTIDE SEQUENCE [LARGE SCALE GENOMIC DNA]</scope>
    <source>
        <strain evidence="3">JCM 17633</strain>
    </source>
</reference>
<evidence type="ECO:0000313" key="3">
    <source>
        <dbReference type="Proteomes" id="UP001501682"/>
    </source>
</evidence>
<sequence length="115" mass="12758">MSVFDDINHTASKVSHIGERYVKASHQYFRLKIFQQLTLSLSLVTKVLAVGSLLFAGLVFLSIAAALEIGNALNSYALGFLIVGVAYVILSLIIYKLRTKFNSFIIKKVGLKFFN</sequence>
<feature type="transmembrane region" description="Helical" evidence="1">
    <location>
        <begin position="73"/>
        <end position="95"/>
    </location>
</feature>
<gene>
    <name evidence="2" type="ORF">GCM10022292_23520</name>
</gene>
<evidence type="ECO:0000256" key="1">
    <source>
        <dbReference type="SAM" id="Phobius"/>
    </source>
</evidence>
<name>A0ABP8CXA6_9FLAO</name>
<comment type="caution">
    <text evidence="2">The sequence shown here is derived from an EMBL/GenBank/DDBJ whole genome shotgun (WGS) entry which is preliminary data.</text>
</comment>
<keyword evidence="1" id="KW-1133">Transmembrane helix</keyword>
<dbReference type="Proteomes" id="UP001501682">
    <property type="component" value="Unassembled WGS sequence"/>
</dbReference>
<keyword evidence="3" id="KW-1185">Reference proteome</keyword>
<organism evidence="2 3">
    <name type="scientific">Winogradskyella damuponensis</name>
    <dbReference type="NCBI Taxonomy" id="943939"/>
    <lineage>
        <taxon>Bacteria</taxon>
        <taxon>Pseudomonadati</taxon>
        <taxon>Bacteroidota</taxon>
        <taxon>Flavobacteriia</taxon>
        <taxon>Flavobacteriales</taxon>
        <taxon>Flavobacteriaceae</taxon>
        <taxon>Winogradskyella</taxon>
    </lineage>
</organism>
<feature type="transmembrane region" description="Helical" evidence="1">
    <location>
        <begin position="47"/>
        <end position="67"/>
    </location>
</feature>
<dbReference type="EMBL" id="BAABCB010000020">
    <property type="protein sequence ID" value="GAA4244529.1"/>
    <property type="molecule type" value="Genomic_DNA"/>
</dbReference>
<protein>
    <submittedName>
        <fullName evidence="2">Competence protein</fullName>
    </submittedName>
</protein>